<keyword evidence="1" id="KW-0472">Membrane</keyword>
<dbReference type="KEGG" id="slf:JEQ17_49690"/>
<geneLocation type="plasmid" evidence="2 3">
    <name>unnamed1</name>
</geneLocation>
<dbReference type="EMBL" id="CP066832">
    <property type="protein sequence ID" value="QQM47619.1"/>
    <property type="molecule type" value="Genomic_DNA"/>
</dbReference>
<evidence type="ECO:0000313" key="3">
    <source>
        <dbReference type="Proteomes" id="UP000595636"/>
    </source>
</evidence>
<organism evidence="2 3">
    <name type="scientific">Streptomyces liliifuscus</name>
    <dbReference type="NCBI Taxonomy" id="2797636"/>
    <lineage>
        <taxon>Bacteria</taxon>
        <taxon>Bacillati</taxon>
        <taxon>Actinomycetota</taxon>
        <taxon>Actinomycetes</taxon>
        <taxon>Kitasatosporales</taxon>
        <taxon>Streptomycetaceae</taxon>
        <taxon>Streptomyces</taxon>
    </lineage>
</organism>
<keyword evidence="1" id="KW-0812">Transmembrane</keyword>
<feature type="transmembrane region" description="Helical" evidence="1">
    <location>
        <begin position="85"/>
        <end position="108"/>
    </location>
</feature>
<evidence type="ECO:0000256" key="1">
    <source>
        <dbReference type="SAM" id="Phobius"/>
    </source>
</evidence>
<evidence type="ECO:0000313" key="2">
    <source>
        <dbReference type="EMBL" id="QQM47619.1"/>
    </source>
</evidence>
<proteinExistence type="predicted"/>
<dbReference type="AlphaFoldDB" id="A0A7T7L700"/>
<keyword evidence="1" id="KW-1133">Transmembrane helix</keyword>
<reference evidence="2 3" key="1">
    <citation type="submission" date="2020-12" db="EMBL/GenBank/DDBJ databases">
        <title>A novel species.</title>
        <authorList>
            <person name="Li K."/>
        </authorList>
    </citation>
    <scope>NUCLEOTIDE SEQUENCE [LARGE SCALE GENOMIC DNA]</scope>
    <source>
        <strain evidence="2 3">ZYC-3</strain>
        <plasmid evidence="2 3">unnamed1</plasmid>
    </source>
</reference>
<accession>A0A7T7L700</accession>
<dbReference type="RefSeq" id="WP_024126623.1">
    <property type="nucleotide sequence ID" value="NZ_CP066832.1"/>
</dbReference>
<dbReference type="Proteomes" id="UP000595636">
    <property type="component" value="Plasmid unnamed1"/>
</dbReference>
<protein>
    <submittedName>
        <fullName evidence="2">Uncharacterized protein</fullName>
    </submittedName>
</protein>
<name>A0A7T7L700_9ACTN</name>
<feature type="transmembrane region" description="Helical" evidence="1">
    <location>
        <begin position="128"/>
        <end position="145"/>
    </location>
</feature>
<sequence length="146" mass="14743">MTTLLAAGAGTSALGPMSATAVSVILIVTLIYGIWGKGKKKLARGPAQAIGFFAELAFLRAGSWPHDLGTAVQDIPRQIAENPDLGSIGMTAVVIILLVLSAFAPIVPFTGALWGMLTAAAMSAAQGSIWRAVIAVATAGLSLVGA</sequence>
<keyword evidence="2" id="KW-0614">Plasmid</keyword>
<gene>
    <name evidence="2" type="ORF">JEQ17_49690</name>
</gene>
<keyword evidence="3" id="KW-1185">Reference proteome</keyword>
<feature type="transmembrane region" description="Helical" evidence="1">
    <location>
        <begin position="12"/>
        <end position="35"/>
    </location>
</feature>